<dbReference type="EMBL" id="CACVAP010000100">
    <property type="protein sequence ID" value="CAA6822004.1"/>
    <property type="molecule type" value="Genomic_DNA"/>
</dbReference>
<dbReference type="PANTHER" id="PTHR33777:SF1">
    <property type="entry name" value="UPF0045 PROTEIN ECM15"/>
    <property type="match status" value="1"/>
</dbReference>
<accession>A0A6S6TRE4</accession>
<name>A0A6S6TRE4_9BACT</name>
<dbReference type="GO" id="GO:0005829">
    <property type="term" value="C:cytosol"/>
    <property type="evidence" value="ECO:0007669"/>
    <property type="project" value="TreeGrafter"/>
</dbReference>
<proteinExistence type="inferred from homology"/>
<reference evidence="3" key="1">
    <citation type="submission" date="2020-01" db="EMBL/GenBank/DDBJ databases">
        <authorList>
            <person name="Meier V. D."/>
            <person name="Meier V D."/>
        </authorList>
    </citation>
    <scope>NUCLEOTIDE SEQUENCE</scope>
    <source>
        <strain evidence="3">HLG_WM_MAG_06</strain>
    </source>
</reference>
<feature type="domain" description="Thiamine-binding protein" evidence="2">
    <location>
        <begin position="15"/>
        <end position="105"/>
    </location>
</feature>
<comment type="similarity">
    <text evidence="1">Belongs to the UPF0045 family.</text>
</comment>
<gene>
    <name evidence="3" type="ORF">HELGO_WM9018</name>
</gene>
<dbReference type="PANTHER" id="PTHR33777">
    <property type="entry name" value="UPF0045 PROTEIN ECM15"/>
    <property type="match status" value="1"/>
</dbReference>
<dbReference type="InterPro" id="IPR051614">
    <property type="entry name" value="UPF0045_domain"/>
</dbReference>
<dbReference type="Pfam" id="PF01910">
    <property type="entry name" value="Thiamine_BP"/>
    <property type="match status" value="1"/>
</dbReference>
<dbReference type="NCBIfam" id="TIGR00106">
    <property type="entry name" value="MTH1187 family thiamine-binding protein"/>
    <property type="match status" value="1"/>
</dbReference>
<dbReference type="Gene3D" id="3.30.70.930">
    <property type="match status" value="1"/>
</dbReference>
<dbReference type="InterPro" id="IPR029756">
    <property type="entry name" value="MTH1187/YkoF-like"/>
</dbReference>
<sequence length="114" mass="12616">MMQNQIQGYIMSALVEFSMFPTEATQSKSAFVARVLDIVDKSGLPYQLTPMGTIIEGETVAEVLAVINEAYEELQKDCGRVYSSIKIDWREGAVGRLGNKVNAVEEKLGRKLNS</sequence>
<evidence type="ECO:0000256" key="1">
    <source>
        <dbReference type="ARBA" id="ARBA00010272"/>
    </source>
</evidence>
<dbReference type="SUPFAM" id="SSF89957">
    <property type="entry name" value="MTH1187/YkoF-like"/>
    <property type="match status" value="1"/>
</dbReference>
<evidence type="ECO:0000313" key="3">
    <source>
        <dbReference type="EMBL" id="CAA6822004.1"/>
    </source>
</evidence>
<evidence type="ECO:0000259" key="2">
    <source>
        <dbReference type="Pfam" id="PF01910"/>
    </source>
</evidence>
<organism evidence="3">
    <name type="scientific">uncultured Sulfurovum sp</name>
    <dbReference type="NCBI Taxonomy" id="269237"/>
    <lineage>
        <taxon>Bacteria</taxon>
        <taxon>Pseudomonadati</taxon>
        <taxon>Campylobacterota</taxon>
        <taxon>Epsilonproteobacteria</taxon>
        <taxon>Campylobacterales</taxon>
        <taxon>Sulfurovaceae</taxon>
        <taxon>Sulfurovum</taxon>
        <taxon>environmental samples</taxon>
    </lineage>
</organism>
<dbReference type="InterPro" id="IPR002767">
    <property type="entry name" value="Thiamine_BP"/>
</dbReference>
<protein>
    <submittedName>
        <fullName evidence="3">ExtraCellular Mutant Ecm15p</fullName>
    </submittedName>
</protein>
<dbReference type="AlphaFoldDB" id="A0A6S6TRE4"/>